<proteinExistence type="predicted"/>
<organism evidence="1 2">
    <name type="scientific">Paraburkholderia caribensis MBA4</name>
    <dbReference type="NCBI Taxonomy" id="1323664"/>
    <lineage>
        <taxon>Bacteria</taxon>
        <taxon>Pseudomonadati</taxon>
        <taxon>Pseudomonadota</taxon>
        <taxon>Betaproteobacteria</taxon>
        <taxon>Burkholderiales</taxon>
        <taxon>Burkholderiaceae</taxon>
        <taxon>Paraburkholderia</taxon>
    </lineage>
</organism>
<dbReference type="Proteomes" id="UP000019146">
    <property type="component" value="Plasmid unnamed"/>
</dbReference>
<sequence>MFLRYVWLVCGQSFRELHHVRFMRTIRVRFSASNRLSYAGVQKRSLPP</sequence>
<reference evidence="1 2" key="1">
    <citation type="journal article" date="2014" name="Genome Announc.">
        <title>Draft Genome Sequence of the Haloacid-Degrading Burkholderia caribensis Strain MBA4.</title>
        <authorList>
            <person name="Pan Y."/>
            <person name="Kong K.F."/>
            <person name="Tsang J.S."/>
        </authorList>
    </citation>
    <scope>NUCLEOTIDE SEQUENCE [LARGE SCALE GENOMIC DNA]</scope>
    <source>
        <strain evidence="1 2">MBA4</strain>
        <plasmid evidence="2">Plasmid</plasmid>
    </source>
</reference>
<accession>A0A0P0RRC4</accession>
<dbReference type="KEGG" id="bcai:K788_0006134"/>
<evidence type="ECO:0000313" key="2">
    <source>
        <dbReference type="Proteomes" id="UP000019146"/>
    </source>
</evidence>
<evidence type="ECO:0000313" key="1">
    <source>
        <dbReference type="EMBL" id="ALL71459.1"/>
    </source>
</evidence>
<name>A0A0P0RRC4_9BURK</name>
<dbReference type="EMBL" id="CP012748">
    <property type="protein sequence ID" value="ALL71459.1"/>
    <property type="molecule type" value="Genomic_DNA"/>
</dbReference>
<protein>
    <submittedName>
        <fullName evidence="1">Uncharacterized protein</fullName>
    </submittedName>
</protein>
<keyword evidence="1" id="KW-0614">Plasmid</keyword>
<geneLocation type="plasmid" evidence="2"/>
<dbReference type="AlphaFoldDB" id="A0A0P0RRC4"/>
<gene>
    <name evidence="1" type="ORF">K788_0006134</name>
</gene>